<dbReference type="Proteomes" id="UP000304953">
    <property type="component" value="Unassembled WGS sequence"/>
</dbReference>
<evidence type="ECO:0000313" key="2">
    <source>
        <dbReference type="Proteomes" id="UP000304953"/>
    </source>
</evidence>
<evidence type="ECO:0000313" key="1">
    <source>
        <dbReference type="EMBL" id="TGY88704.1"/>
    </source>
</evidence>
<protein>
    <submittedName>
        <fullName evidence="1">DUF3846 domain-containing protein</fullName>
    </submittedName>
</protein>
<reference evidence="1" key="1">
    <citation type="submission" date="2019-04" db="EMBL/GenBank/DDBJ databases">
        <title>Microbes associate with the intestines of laboratory mice.</title>
        <authorList>
            <person name="Navarre W."/>
            <person name="Wong E."/>
            <person name="Huang K."/>
            <person name="Tropini C."/>
            <person name="Ng K."/>
            <person name="Yu B."/>
        </authorList>
    </citation>
    <scope>NUCLEOTIDE SEQUENCE</scope>
    <source>
        <strain evidence="1">NM01_1-7b</strain>
    </source>
</reference>
<organism evidence="1 2">
    <name type="scientific">Petralouisia muris</name>
    <dbReference type="NCBI Taxonomy" id="3032872"/>
    <lineage>
        <taxon>Bacteria</taxon>
        <taxon>Bacillati</taxon>
        <taxon>Bacillota</taxon>
        <taxon>Clostridia</taxon>
        <taxon>Lachnospirales</taxon>
        <taxon>Lachnospiraceae</taxon>
        <taxon>Petralouisia</taxon>
    </lineage>
</organism>
<dbReference type="EMBL" id="SRYA01000097">
    <property type="protein sequence ID" value="TGY88704.1"/>
    <property type="molecule type" value="Genomic_DNA"/>
</dbReference>
<comment type="caution">
    <text evidence="1">The sequence shown here is derived from an EMBL/GenBank/DDBJ whole genome shotgun (WGS) entry which is preliminary data.</text>
</comment>
<gene>
    <name evidence="1" type="ORF">E5329_25540</name>
</gene>
<name>A0AC61RNR3_9FIRM</name>
<keyword evidence="2" id="KW-1185">Reference proteome</keyword>
<accession>A0AC61RNR3</accession>
<proteinExistence type="predicted"/>
<sequence>MKDNGEKAGITVLVVEPLKEPYVKTISSGLKSLQVEVGGNIEEIFPFDGACAVILNGDGKLKGLMPNRGFYDCEGRLCDVIAGTFLVLGTAGEDFCSLSKEQIAEYMERYKVPERFFYRNGAARVIPVPAGGNTKKGKHMGKNPAGATTQDQKAGKRYRKDGVR</sequence>